<evidence type="ECO:0000313" key="4">
    <source>
        <dbReference type="Proteomes" id="UP000268162"/>
    </source>
</evidence>
<organism evidence="3 4">
    <name type="scientific">Dimargaris cristalligena</name>
    <dbReference type="NCBI Taxonomy" id="215637"/>
    <lineage>
        <taxon>Eukaryota</taxon>
        <taxon>Fungi</taxon>
        <taxon>Fungi incertae sedis</taxon>
        <taxon>Zoopagomycota</taxon>
        <taxon>Kickxellomycotina</taxon>
        <taxon>Dimargaritomycetes</taxon>
        <taxon>Dimargaritales</taxon>
        <taxon>Dimargaritaceae</taxon>
        <taxon>Dimargaris</taxon>
    </lineage>
</organism>
<reference evidence="4" key="1">
    <citation type="journal article" date="2018" name="Nat. Microbiol.">
        <title>Leveraging single-cell genomics to expand the fungal tree of life.</title>
        <authorList>
            <person name="Ahrendt S.R."/>
            <person name="Quandt C.A."/>
            <person name="Ciobanu D."/>
            <person name="Clum A."/>
            <person name="Salamov A."/>
            <person name="Andreopoulos B."/>
            <person name="Cheng J.F."/>
            <person name="Woyke T."/>
            <person name="Pelin A."/>
            <person name="Henrissat B."/>
            <person name="Reynolds N.K."/>
            <person name="Benny G.L."/>
            <person name="Smith M.E."/>
            <person name="James T.Y."/>
            <person name="Grigoriev I.V."/>
        </authorList>
    </citation>
    <scope>NUCLEOTIDE SEQUENCE [LARGE SCALE GENOMIC DNA]</scope>
    <source>
        <strain evidence="4">RSA 468</strain>
    </source>
</reference>
<protein>
    <submittedName>
        <fullName evidence="3">Uncharacterized protein</fullName>
    </submittedName>
</protein>
<sequence>MQALRRNTLGLVALSLALDHSVQFGMASNPLDTSNSKQNEAIFPMELFQNIIDKAYDPQIRHQLLSTSKSFHEITGNNPKEKFEVPFNWVRQGNEWIKDGSNPTGKVNDKQPTLPKPLSNPSAKQNSIYNMQRVLQGWDQLLHHQISFGLLTTVIYQCSTWQTVYNRAALNAEVVMYSSLLTPAYRALTYSGNQPLYEKKNWQFVNPKTMDPRDLATDLPLLVLVDNPPRGMGAVEILKNFLDPSMETLGRRFMSEVSEMPATTSTAISSSSQPSDRSPGFSPLSHVLQTMFRFMADQAQADGISMFYSELLHNTAGMIMARLATTDRFDRLQQFMDDLALLRKDPDWRKRSIYTPMEGQLAVVLAALGQNIALLESLPGLFPGMPWAEPQTKDIASKCILAEFMRNKGFVRGAEFVEKALGCAALAIQEGFKQEVLSVYCKLDLYLQNLRLTDSDDQGKFQMEIAVVTPEFGTGQQKPSVDTTPKTFDTEFWGFDAYLNDPNFHRYVRQGAYLQSLGQLPSKLSIAEHAILRGQVNVPEEF</sequence>
<feature type="signal peptide" evidence="2">
    <location>
        <begin position="1"/>
        <end position="27"/>
    </location>
</feature>
<evidence type="ECO:0000256" key="1">
    <source>
        <dbReference type="SAM" id="MobiDB-lite"/>
    </source>
</evidence>
<keyword evidence="2" id="KW-0732">Signal</keyword>
<dbReference type="Proteomes" id="UP000268162">
    <property type="component" value="Unassembled WGS sequence"/>
</dbReference>
<keyword evidence="4" id="KW-1185">Reference proteome</keyword>
<evidence type="ECO:0000313" key="3">
    <source>
        <dbReference type="EMBL" id="RKP35938.1"/>
    </source>
</evidence>
<feature type="region of interest" description="Disordered" evidence="1">
    <location>
        <begin position="98"/>
        <end position="122"/>
    </location>
</feature>
<dbReference type="EMBL" id="ML002752">
    <property type="protein sequence ID" value="RKP35938.1"/>
    <property type="molecule type" value="Genomic_DNA"/>
</dbReference>
<name>A0A4P9ZRX2_9FUNG</name>
<feature type="chain" id="PRO_5020705809" evidence="2">
    <location>
        <begin position="28"/>
        <end position="542"/>
    </location>
</feature>
<proteinExistence type="predicted"/>
<gene>
    <name evidence="3" type="ORF">BJ085DRAFT_28390</name>
</gene>
<evidence type="ECO:0000256" key="2">
    <source>
        <dbReference type="SAM" id="SignalP"/>
    </source>
</evidence>
<dbReference type="AlphaFoldDB" id="A0A4P9ZRX2"/>
<accession>A0A4P9ZRX2</accession>